<keyword evidence="11" id="KW-1185">Reference proteome</keyword>
<reference evidence="11" key="1">
    <citation type="journal article" date="2017" name="Nature">
        <title>The sunflower genome provides insights into oil metabolism, flowering and Asterid evolution.</title>
        <authorList>
            <person name="Badouin H."/>
            <person name="Gouzy J."/>
            <person name="Grassa C.J."/>
            <person name="Murat F."/>
            <person name="Staton S.E."/>
            <person name="Cottret L."/>
            <person name="Lelandais-Briere C."/>
            <person name="Owens G.L."/>
            <person name="Carrere S."/>
            <person name="Mayjonade B."/>
            <person name="Legrand L."/>
            <person name="Gill N."/>
            <person name="Kane N.C."/>
            <person name="Bowers J.E."/>
            <person name="Hubner S."/>
            <person name="Bellec A."/>
            <person name="Berard A."/>
            <person name="Berges H."/>
            <person name="Blanchet N."/>
            <person name="Boniface M.C."/>
            <person name="Brunel D."/>
            <person name="Catrice O."/>
            <person name="Chaidir N."/>
            <person name="Claudel C."/>
            <person name="Donnadieu C."/>
            <person name="Faraut T."/>
            <person name="Fievet G."/>
            <person name="Helmstetter N."/>
            <person name="King M."/>
            <person name="Knapp S.J."/>
            <person name="Lai Z."/>
            <person name="Le Paslier M.C."/>
            <person name="Lippi Y."/>
            <person name="Lorenzon L."/>
            <person name="Mandel J.R."/>
            <person name="Marage G."/>
            <person name="Marchand G."/>
            <person name="Marquand E."/>
            <person name="Bret-Mestries E."/>
            <person name="Morien E."/>
            <person name="Nambeesan S."/>
            <person name="Nguyen T."/>
            <person name="Pegot-Espagnet P."/>
            <person name="Pouilly N."/>
            <person name="Raftis F."/>
            <person name="Sallet E."/>
            <person name="Schiex T."/>
            <person name="Thomas J."/>
            <person name="Vandecasteele C."/>
            <person name="Vares D."/>
            <person name="Vear F."/>
            <person name="Vautrin S."/>
            <person name="Crespi M."/>
            <person name="Mangin B."/>
            <person name="Burke J.M."/>
            <person name="Salse J."/>
            <person name="Munos S."/>
            <person name="Vincourt P."/>
            <person name="Rieseberg L.H."/>
            <person name="Langlade N.B."/>
        </authorList>
    </citation>
    <scope>NUCLEOTIDE SEQUENCE [LARGE SCALE GENOMIC DNA]</scope>
    <source>
        <strain evidence="11">cv. SF193</strain>
    </source>
</reference>
<dbReference type="GO" id="GO:0016020">
    <property type="term" value="C:membrane"/>
    <property type="evidence" value="ECO:0007669"/>
    <property type="project" value="InterPro"/>
</dbReference>
<evidence type="ECO:0000256" key="6">
    <source>
        <dbReference type="ARBA" id="ARBA00023136"/>
    </source>
</evidence>
<dbReference type="OMA" id="NNDACAY"/>
<evidence type="ECO:0000256" key="7">
    <source>
        <dbReference type="ARBA" id="ARBA00023180"/>
    </source>
</evidence>
<dbReference type="PROSITE" id="PS50929">
    <property type="entry name" value="ABC_TM1F"/>
    <property type="match status" value="1"/>
</dbReference>
<dbReference type="Gene3D" id="1.20.1560.10">
    <property type="entry name" value="ABC transporter type 1, transmembrane domain"/>
    <property type="match status" value="1"/>
</dbReference>
<evidence type="ECO:0000256" key="4">
    <source>
        <dbReference type="ARBA" id="ARBA00022737"/>
    </source>
</evidence>
<dbReference type="GO" id="GO:0005524">
    <property type="term" value="F:ATP binding"/>
    <property type="evidence" value="ECO:0007669"/>
    <property type="project" value="InterPro"/>
</dbReference>
<proteinExistence type="inferred from homology"/>
<evidence type="ECO:0000259" key="9">
    <source>
        <dbReference type="PROSITE" id="PS50929"/>
    </source>
</evidence>
<dbReference type="EMBL" id="CM007903">
    <property type="protein sequence ID" value="OTF98759.1"/>
    <property type="molecule type" value="Genomic_DNA"/>
</dbReference>
<sequence>MNKHKKDTSNGSFRSLFMHVDSADMFLMAVGLIGAIGDGMGLPVTLLFTTTTMNSIGGSSSVSADVYIDKINKNAVYLCYLAIVKCVACFLEGYCWSRTSERQASRLRLTYLKAVLRQDVAYFDLNVTSTADIITSVSSDSLIIQEFISEKVPMFVANATSFVGAYIVSFILLWRLAIVGLPFILILVIPGLISGRILLRLSRKIREEYNKADAVAEQAITSVRTVYSFVGENKTIKDYSDALEGTLKLGLKQGLAKGLAISSNDK</sequence>
<keyword evidence="4" id="KW-0677">Repeat</keyword>
<dbReference type="PANTHER" id="PTHR45136:SF2">
    <property type="entry name" value="ABC TRANSPORTER DOMAIN-CONTAINING PROTEIN"/>
    <property type="match status" value="1"/>
</dbReference>
<accession>A0A251SIV0</accession>
<dbReference type="Pfam" id="PF00664">
    <property type="entry name" value="ABC_membrane"/>
    <property type="match status" value="1"/>
</dbReference>
<organism evidence="10 11">
    <name type="scientific">Helianthus annuus</name>
    <name type="common">Common sunflower</name>
    <dbReference type="NCBI Taxonomy" id="4232"/>
    <lineage>
        <taxon>Eukaryota</taxon>
        <taxon>Viridiplantae</taxon>
        <taxon>Streptophyta</taxon>
        <taxon>Embryophyta</taxon>
        <taxon>Tracheophyta</taxon>
        <taxon>Spermatophyta</taxon>
        <taxon>Magnoliopsida</taxon>
        <taxon>eudicotyledons</taxon>
        <taxon>Gunneridae</taxon>
        <taxon>Pentapetalae</taxon>
        <taxon>asterids</taxon>
        <taxon>campanulids</taxon>
        <taxon>Asterales</taxon>
        <taxon>Asteraceae</taxon>
        <taxon>Asteroideae</taxon>
        <taxon>Heliantheae alliance</taxon>
        <taxon>Heliantheae</taxon>
        <taxon>Helianthus</taxon>
    </lineage>
</organism>
<dbReference type="Proteomes" id="UP000215914">
    <property type="component" value="Chromosome 14"/>
</dbReference>
<protein>
    <submittedName>
        <fullName evidence="10">Putative ABC transporter type 1, transmembrane domain-containing protein</fullName>
    </submittedName>
</protein>
<evidence type="ECO:0000256" key="5">
    <source>
        <dbReference type="ARBA" id="ARBA00022989"/>
    </source>
</evidence>
<feature type="transmembrane region" description="Helical" evidence="8">
    <location>
        <begin position="75"/>
        <end position="96"/>
    </location>
</feature>
<comment type="similarity">
    <text evidence="1">Belongs to the ABC transporter superfamily. ABCB family. Multidrug resistance exporter (TC 3.A.1.201) subfamily.</text>
</comment>
<keyword evidence="6 8" id="KW-0472">Membrane</keyword>
<dbReference type="AlphaFoldDB" id="A0A251SIV0"/>
<feature type="transmembrane region" description="Helical" evidence="8">
    <location>
        <begin position="25"/>
        <end position="48"/>
    </location>
</feature>
<feature type="domain" description="ABC transmembrane type-1" evidence="9">
    <location>
        <begin position="29"/>
        <end position="265"/>
    </location>
</feature>
<keyword evidence="2" id="KW-0813">Transport</keyword>
<keyword evidence="7" id="KW-0325">Glycoprotein</keyword>
<dbReference type="GO" id="GO:0140359">
    <property type="term" value="F:ABC-type transporter activity"/>
    <property type="evidence" value="ECO:0007669"/>
    <property type="project" value="InterPro"/>
</dbReference>
<keyword evidence="3 8" id="KW-0812">Transmembrane</keyword>
<evidence type="ECO:0000256" key="2">
    <source>
        <dbReference type="ARBA" id="ARBA00022448"/>
    </source>
</evidence>
<feature type="transmembrane region" description="Helical" evidence="8">
    <location>
        <begin position="180"/>
        <end position="199"/>
    </location>
</feature>
<dbReference type="SUPFAM" id="SSF90123">
    <property type="entry name" value="ABC transporter transmembrane region"/>
    <property type="match status" value="1"/>
</dbReference>
<dbReference type="InterPro" id="IPR011527">
    <property type="entry name" value="ABC1_TM_dom"/>
</dbReference>
<dbReference type="InterPro" id="IPR036640">
    <property type="entry name" value="ABC1_TM_sf"/>
</dbReference>
<name>A0A251SIV0_HELAN</name>
<evidence type="ECO:0000256" key="1">
    <source>
        <dbReference type="ARBA" id="ARBA00007577"/>
    </source>
</evidence>
<evidence type="ECO:0000256" key="3">
    <source>
        <dbReference type="ARBA" id="ARBA00022692"/>
    </source>
</evidence>
<evidence type="ECO:0000256" key="8">
    <source>
        <dbReference type="SAM" id="Phobius"/>
    </source>
</evidence>
<dbReference type="CDD" id="cd18577">
    <property type="entry name" value="ABC_6TM_Pgp_ABCB1_D1_like"/>
    <property type="match status" value="1"/>
</dbReference>
<dbReference type="InParanoid" id="A0A251SIV0"/>
<feature type="transmembrane region" description="Helical" evidence="8">
    <location>
        <begin position="155"/>
        <end position="174"/>
    </location>
</feature>
<keyword evidence="5 8" id="KW-1133">Transmembrane helix</keyword>
<dbReference type="PANTHER" id="PTHR45136">
    <property type="entry name" value="ABC TRANSPORTER DOMAIN-CONTAINING PROTEIN"/>
    <property type="match status" value="1"/>
</dbReference>
<evidence type="ECO:0000313" key="10">
    <source>
        <dbReference type="EMBL" id="OTF98759.1"/>
    </source>
</evidence>
<gene>
    <name evidence="10" type="ORF">HannXRQ_Chr14g0449111</name>
</gene>
<evidence type="ECO:0000313" key="11">
    <source>
        <dbReference type="Proteomes" id="UP000215914"/>
    </source>
</evidence>